<dbReference type="GeneID" id="33557282"/>
<feature type="transmembrane region" description="Helical" evidence="1">
    <location>
        <begin position="75"/>
        <end position="92"/>
    </location>
</feature>
<dbReference type="Proteomes" id="UP000193218">
    <property type="component" value="Unassembled WGS sequence"/>
</dbReference>
<evidence type="ECO:0000313" key="2">
    <source>
        <dbReference type="EMBL" id="ORX37562.1"/>
    </source>
</evidence>
<comment type="caution">
    <text evidence="2">The sequence shown here is derived from an EMBL/GenBank/DDBJ whole genome shotgun (WGS) entry which is preliminary data.</text>
</comment>
<keyword evidence="3" id="KW-1185">Reference proteome</keyword>
<keyword evidence="1" id="KW-0812">Transmembrane</keyword>
<name>A0A1Y1UHR1_9TREE</name>
<sequence>MTGSCSPSSYTITLLASCVHLLSFSRQHYSSDSSLILPPSSSRPSIMVRINWTPTIERYHTKTGKRVLLMAMREYTWLELLIVILTYPILFYRSLSLGMSENAANGPDPTFVVPSGPLTAEGKTAVKKRS</sequence>
<gene>
    <name evidence="2" type="ORF">BD324DRAFT_622418</name>
</gene>
<dbReference type="RefSeq" id="XP_021871549.1">
    <property type="nucleotide sequence ID" value="XM_022015473.1"/>
</dbReference>
<accession>A0A1Y1UHR1</accession>
<protein>
    <submittedName>
        <fullName evidence="2">Uncharacterized protein</fullName>
    </submittedName>
</protein>
<evidence type="ECO:0000313" key="3">
    <source>
        <dbReference type="Proteomes" id="UP000193218"/>
    </source>
</evidence>
<dbReference type="EMBL" id="NBSH01000005">
    <property type="protein sequence ID" value="ORX37562.1"/>
    <property type="molecule type" value="Genomic_DNA"/>
</dbReference>
<proteinExistence type="predicted"/>
<dbReference type="InParanoid" id="A0A1Y1UHR1"/>
<dbReference type="AlphaFoldDB" id="A0A1Y1UHR1"/>
<keyword evidence="1" id="KW-1133">Transmembrane helix</keyword>
<evidence type="ECO:0000256" key="1">
    <source>
        <dbReference type="SAM" id="Phobius"/>
    </source>
</evidence>
<reference evidence="2 3" key="1">
    <citation type="submission" date="2017-03" db="EMBL/GenBank/DDBJ databases">
        <title>Widespread Adenine N6-methylation of Active Genes in Fungi.</title>
        <authorList>
            <consortium name="DOE Joint Genome Institute"/>
            <person name="Mondo S.J."/>
            <person name="Dannebaum R.O."/>
            <person name="Kuo R.C."/>
            <person name="Louie K.B."/>
            <person name="Bewick A.J."/>
            <person name="Labutti K."/>
            <person name="Haridas S."/>
            <person name="Kuo A."/>
            <person name="Salamov A."/>
            <person name="Ahrendt S.R."/>
            <person name="Lau R."/>
            <person name="Bowen B.P."/>
            <person name="Lipzen A."/>
            <person name="Sullivan W."/>
            <person name="Andreopoulos W.B."/>
            <person name="Clum A."/>
            <person name="Lindquist E."/>
            <person name="Daum C."/>
            <person name="Northen T.R."/>
            <person name="Ramamoorthy G."/>
            <person name="Schmitz R.J."/>
            <person name="Gryganskyi A."/>
            <person name="Culley D."/>
            <person name="Magnuson J."/>
            <person name="James T.Y."/>
            <person name="O'Malley M.A."/>
            <person name="Stajich J.E."/>
            <person name="Spatafora J.W."/>
            <person name="Visel A."/>
            <person name="Grigoriev I.V."/>
        </authorList>
    </citation>
    <scope>NUCLEOTIDE SEQUENCE [LARGE SCALE GENOMIC DNA]</scope>
    <source>
        <strain evidence="2 3">NRRL Y-17943</strain>
    </source>
</reference>
<keyword evidence="1" id="KW-0472">Membrane</keyword>
<organism evidence="2 3">
    <name type="scientific">Kockovaella imperatae</name>
    <dbReference type="NCBI Taxonomy" id="4999"/>
    <lineage>
        <taxon>Eukaryota</taxon>
        <taxon>Fungi</taxon>
        <taxon>Dikarya</taxon>
        <taxon>Basidiomycota</taxon>
        <taxon>Agaricomycotina</taxon>
        <taxon>Tremellomycetes</taxon>
        <taxon>Tremellales</taxon>
        <taxon>Cuniculitremaceae</taxon>
        <taxon>Kockovaella</taxon>
    </lineage>
</organism>